<reference evidence="1 2" key="1">
    <citation type="journal article" date="2019" name="Nat. Med.">
        <title>A library of human gut bacterial isolates paired with longitudinal multiomics data enables mechanistic microbiome research.</title>
        <authorList>
            <person name="Poyet M."/>
            <person name="Groussin M."/>
            <person name="Gibbons S.M."/>
            <person name="Avila-Pacheco J."/>
            <person name="Jiang X."/>
            <person name="Kearney S.M."/>
            <person name="Perrotta A.R."/>
            <person name="Berdy B."/>
            <person name="Zhao S."/>
            <person name="Lieberman T.D."/>
            <person name="Swanson P.K."/>
            <person name="Smith M."/>
            <person name="Roesemann S."/>
            <person name="Alexander J.E."/>
            <person name="Rich S.A."/>
            <person name="Livny J."/>
            <person name="Vlamakis H."/>
            <person name="Clish C."/>
            <person name="Bullock K."/>
            <person name="Deik A."/>
            <person name="Scott J."/>
            <person name="Pierce K.A."/>
            <person name="Xavier R.J."/>
            <person name="Alm E.J."/>
        </authorList>
    </citation>
    <scope>NUCLEOTIDE SEQUENCE [LARGE SCALE GENOMIC DNA]</scope>
    <source>
        <strain evidence="1 2">BIOML-A2</strain>
    </source>
</reference>
<evidence type="ECO:0000313" key="1">
    <source>
        <dbReference type="EMBL" id="MSB20806.1"/>
    </source>
</evidence>
<dbReference type="AlphaFoldDB" id="A0A6I2R6I4"/>
<sequence>MKQDFTIWRNQILQNPQNISPLTFGMSQDEIMEVFGKPDAVSTMRSGGKSLILKYHDIELHFDGKAHHGLYLIYSDDEIELSITAEHEEMLQPITNTEPEDNEFFLKDRAVYFSGLYENGLLKGVAPKDFCCWHYWGKSSTACFLGGIRLRGADPVSFRVLNYAYAMDKTAAYTTSGRVPDAELVAFQVLDNGQNESGAPQGYAKDSHQVYFHNGDGKVKVIKGAEVSSFRSLGDTYFARDEKRIYAYGKQLPKAELTSWELLGHWYSRDARRVYYLNREIKGADRDSFTVCTPLDAPLLADPLARDKDHFYQNDEIIEETLWRERLQAIQEK</sequence>
<protein>
    <recommendedName>
        <fullName evidence="3">DKNYY family protein</fullName>
    </recommendedName>
</protein>
<accession>A0A6I2R6I4</accession>
<gene>
    <name evidence="1" type="ORF">GKE97_14950</name>
</gene>
<evidence type="ECO:0008006" key="3">
    <source>
        <dbReference type="Google" id="ProtNLM"/>
    </source>
</evidence>
<dbReference type="RefSeq" id="WP_172697807.1">
    <property type="nucleotide sequence ID" value="NZ_JAJCIK010000013.1"/>
</dbReference>
<organism evidence="1 2">
    <name type="scientific">Flavonifractor plautii</name>
    <name type="common">Fusobacterium plautii</name>
    <dbReference type="NCBI Taxonomy" id="292800"/>
    <lineage>
        <taxon>Bacteria</taxon>
        <taxon>Bacillati</taxon>
        <taxon>Bacillota</taxon>
        <taxon>Clostridia</taxon>
        <taxon>Eubacteriales</taxon>
        <taxon>Oscillospiraceae</taxon>
        <taxon>Flavonifractor</taxon>
    </lineage>
</organism>
<dbReference type="Pfam" id="PF13644">
    <property type="entry name" value="DKNYY"/>
    <property type="match status" value="1"/>
</dbReference>
<evidence type="ECO:0000313" key="2">
    <source>
        <dbReference type="Proteomes" id="UP000434475"/>
    </source>
</evidence>
<comment type="caution">
    <text evidence="1">The sequence shown here is derived from an EMBL/GenBank/DDBJ whole genome shotgun (WGS) entry which is preliminary data.</text>
</comment>
<proteinExistence type="predicted"/>
<dbReference type="Proteomes" id="UP000434475">
    <property type="component" value="Unassembled WGS sequence"/>
</dbReference>
<name>A0A6I2R6I4_FLAPL</name>
<dbReference type="InterPro" id="IPR027375">
    <property type="entry name" value="DKNYY"/>
</dbReference>
<dbReference type="EMBL" id="WKPR01000016">
    <property type="protein sequence ID" value="MSB20806.1"/>
    <property type="molecule type" value="Genomic_DNA"/>
</dbReference>